<dbReference type="PANTHER" id="PTHR30121">
    <property type="entry name" value="UNCHARACTERIZED PROTEIN YJGR-RELATED"/>
    <property type="match status" value="1"/>
</dbReference>
<organism evidence="3 4">
    <name type="scientific">Prosthecochloris ethylica</name>
    <dbReference type="NCBI Taxonomy" id="2743976"/>
    <lineage>
        <taxon>Bacteria</taxon>
        <taxon>Pseudomonadati</taxon>
        <taxon>Chlorobiota</taxon>
        <taxon>Chlorobiia</taxon>
        <taxon>Chlorobiales</taxon>
        <taxon>Chlorobiaceae</taxon>
        <taxon>Prosthecochloris</taxon>
    </lineage>
</organism>
<name>A0ABR9XPK4_9CHLB</name>
<protein>
    <recommendedName>
        <fullName evidence="5">Helicase HerA central domain-containing protein</fullName>
    </recommendedName>
</protein>
<sequence length="842" mass="94618">MAAPTEKLGSFFLGSEYDLTQKKRLALPLNYDARDLTTHAICVGMTGSGKTGLCIGLLEEAALDMIPAIMIDPKGDLTNLLLQFPDLAPEDFKPWINVDDARRKDMSVEAYAEATSSTWKNGLADWGIGRERLQTLRDSSDYTIYTPGSDAGIPISILGSLAAPAKDPGSGREAFQERISSTVRALLGLAGVKADSVKSREAILLALIFEHFWNEGHDLDLASLILSIQEPPVKQVGVFDLETFFPAEDRFELSMAFNNILASPGFHSWLEGEPLDVGKLLFSDNGKPRQSIFYLAHLPDSERMFFVTLLLENMLGWMRSQAGTTSLRALLYVDEVYGFLPPVAEPPSKRPLMTMLKQARAFGVGCVLVTQNPVDIDYKGLTNAGTWFIGKLQAERDKKRVLEGLTNAIREAGGTTDTTDYDSIITQLGSRVFLLHNVHEDKPVIFHSRWAMSYLRGPLTRPQVRRLMAEKKQDARATETQHPPEASEDGYPDGYLSQRPSLDPAVRQIFLPVRVTADEVLQAVVTDAKAASASLSLLYQPALLGHGDVTFLDKRRNISETSEKKLLLRLCQYSRLPDWDEAQDVSVDLDRLSGTAAAPGQGQGPFFEPVSESISTSRNIRTITKKLEDWLYYNERKPLAVHDELGLFQFPGEQLREFMIRLAQAAREQRDEETDALERKFEATIRRLEKKLRREERELAEDEMEHENRKQQELVGIGETILGFFMGRRSTSKIGTALNKRRMTAKAKADVEESLEEIEDLKKEIEEREAELEAAVDDIRTKWEHVRDSVRTEELAPRRTDVVVHSVSVAWLPLWAVSWEEGAVKKRKLTDAFTRSSERHDQ</sequence>
<keyword evidence="1" id="KW-0175">Coiled coil</keyword>
<dbReference type="EMBL" id="JADGII010000002">
    <property type="protein sequence ID" value="MBF0635952.1"/>
    <property type="molecule type" value="Genomic_DNA"/>
</dbReference>
<evidence type="ECO:0000256" key="2">
    <source>
        <dbReference type="SAM" id="MobiDB-lite"/>
    </source>
</evidence>
<feature type="coiled-coil region" evidence="1">
    <location>
        <begin position="744"/>
        <end position="782"/>
    </location>
</feature>
<reference evidence="3 4" key="1">
    <citation type="journal article" date="2020" name="Microorganisms">
        <title>Simultaneous Genome Sequencing of Prosthecochloris ethylica and Desulfuromonas acetoxidans within a Syntrophic Mixture Reveals Unique Pili and Protein Interactions.</title>
        <authorList>
            <person name="Kyndt J.A."/>
            <person name="Van Beeumen J.J."/>
            <person name="Meyer T.E."/>
        </authorList>
    </citation>
    <scope>NUCLEOTIDE SEQUENCE [LARGE SCALE GENOMIC DNA]</scope>
    <source>
        <strain evidence="3 4">N3</strain>
    </source>
</reference>
<feature type="coiled-coil region" evidence="1">
    <location>
        <begin position="678"/>
        <end position="712"/>
    </location>
</feature>
<gene>
    <name evidence="3" type="ORF">INT08_01970</name>
</gene>
<feature type="compositionally biased region" description="Basic and acidic residues" evidence="2">
    <location>
        <begin position="469"/>
        <end position="479"/>
    </location>
</feature>
<evidence type="ECO:0000256" key="1">
    <source>
        <dbReference type="SAM" id="Coils"/>
    </source>
</evidence>
<comment type="caution">
    <text evidence="3">The sequence shown here is derived from an EMBL/GenBank/DDBJ whole genome shotgun (WGS) entry which is preliminary data.</text>
</comment>
<dbReference type="InterPro" id="IPR051162">
    <property type="entry name" value="T4SS_component"/>
</dbReference>
<dbReference type="PANTHER" id="PTHR30121:SF6">
    <property type="entry name" value="SLR6007 PROTEIN"/>
    <property type="match status" value="1"/>
</dbReference>
<dbReference type="Proteomes" id="UP000619838">
    <property type="component" value="Unassembled WGS sequence"/>
</dbReference>
<evidence type="ECO:0000313" key="4">
    <source>
        <dbReference type="Proteomes" id="UP000619838"/>
    </source>
</evidence>
<feature type="region of interest" description="Disordered" evidence="2">
    <location>
        <begin position="469"/>
        <end position="492"/>
    </location>
</feature>
<evidence type="ECO:0000313" key="3">
    <source>
        <dbReference type="EMBL" id="MBF0635952.1"/>
    </source>
</evidence>
<dbReference type="InterPro" id="IPR027417">
    <property type="entry name" value="P-loop_NTPase"/>
</dbReference>
<dbReference type="Gene3D" id="3.40.50.300">
    <property type="entry name" value="P-loop containing nucleotide triphosphate hydrolases"/>
    <property type="match status" value="2"/>
</dbReference>
<evidence type="ECO:0008006" key="5">
    <source>
        <dbReference type="Google" id="ProtNLM"/>
    </source>
</evidence>
<accession>A0ABR9XPK4</accession>
<proteinExistence type="predicted"/>
<dbReference type="RefSeq" id="WP_175187107.1">
    <property type="nucleotide sequence ID" value="NZ_JABVZQ010000004.1"/>
</dbReference>
<keyword evidence="4" id="KW-1185">Reference proteome</keyword>
<dbReference type="SUPFAM" id="SSF52540">
    <property type="entry name" value="P-loop containing nucleoside triphosphate hydrolases"/>
    <property type="match status" value="1"/>
</dbReference>